<dbReference type="OrthoDB" id="162496at2759"/>
<name>A0A8T1W4B6_9STRA</name>
<keyword evidence="3" id="KW-1185">Reference proteome</keyword>
<evidence type="ECO:0000256" key="1">
    <source>
        <dbReference type="SAM" id="Phobius"/>
    </source>
</evidence>
<reference evidence="2" key="1">
    <citation type="submission" date="2021-02" db="EMBL/GenBank/DDBJ databases">
        <authorList>
            <person name="Palmer J.M."/>
        </authorList>
    </citation>
    <scope>NUCLEOTIDE SEQUENCE</scope>
    <source>
        <strain evidence="2">SCRP23</strain>
    </source>
</reference>
<gene>
    <name evidence="2" type="ORF">PHYBOEH_008011</name>
</gene>
<feature type="transmembrane region" description="Helical" evidence="1">
    <location>
        <begin position="435"/>
        <end position="453"/>
    </location>
</feature>
<accession>A0A8T1W4B6</accession>
<evidence type="ECO:0008006" key="4">
    <source>
        <dbReference type="Google" id="ProtNLM"/>
    </source>
</evidence>
<dbReference type="EMBL" id="JAGDFL010000455">
    <property type="protein sequence ID" value="KAG7388086.1"/>
    <property type="molecule type" value="Genomic_DNA"/>
</dbReference>
<keyword evidence="1" id="KW-0472">Membrane</keyword>
<feature type="transmembrane region" description="Helical" evidence="1">
    <location>
        <begin position="541"/>
        <end position="563"/>
    </location>
</feature>
<keyword evidence="1" id="KW-0812">Transmembrane</keyword>
<protein>
    <recommendedName>
        <fullName evidence="4">Transmembrane protein</fullName>
    </recommendedName>
</protein>
<sequence>MNVHAVHPAPLTFSVDSRSSISRYATKDLFPHVEDRQGPPAHASRPSSGSKRWISARALGLRVLFMCLNIYTIISFVLTSSALYPLWPVSAAFLDDLRNGLYKFEPRTSIDRLMLEEMQAKPGIWEKYLLVLGYQDHHHNALGSASHCYRLGVDKGTSVVISYYGDGIARRAIHKFHGALPNSCTGYTVPRGHPYNSNEHLYHVNDARLMIGQSFLHCTDPVLSMTQRFDPSLPASAQVNNTVFSFKASYVIVQQHFANANYGVECQVSHCVARQVENAPGYWEVQPAEPADSKAYVNVIFTPKPILLDLLNNLGQAAVWFVILREVWRFVFSDGNVRVPTKRPPNSVLHRQLQLLGLAMPANAVKCSYIDAGASRLNFSRAWLASSLYMIGNVAHALGTTVESQMAVEVLFWQYTKSGSAHDLIYAGIYSLRHAWVGLALCSLLRLLLNAILKTSSRKEPLRNFKRSGSSSALAVVVTMGFLQHLRSVLLYVSAKSYILAFSIAAIMTVQGRGVFFLWDLRETSDLGAGTLRNSFWGSEIAHSLLFHHSLALVIAYFVALILRMICRSAWPGHERNSLIRAIDSRMWWMSFDVTDFLLMTTFTEDESGRTLFIARLGEVYQHFTMQRVLTPRAYFHFSCDKAHCGVFTHHDIVEMNVDEDDEGVIRIQARYVATDASIEVIKDDQEDQKTILLTIR</sequence>
<organism evidence="2 3">
    <name type="scientific">Phytophthora boehmeriae</name>
    <dbReference type="NCBI Taxonomy" id="109152"/>
    <lineage>
        <taxon>Eukaryota</taxon>
        <taxon>Sar</taxon>
        <taxon>Stramenopiles</taxon>
        <taxon>Oomycota</taxon>
        <taxon>Peronosporomycetes</taxon>
        <taxon>Peronosporales</taxon>
        <taxon>Peronosporaceae</taxon>
        <taxon>Phytophthora</taxon>
    </lineage>
</organism>
<feature type="transmembrane region" description="Helical" evidence="1">
    <location>
        <begin position="499"/>
        <end position="521"/>
    </location>
</feature>
<dbReference type="Proteomes" id="UP000693981">
    <property type="component" value="Unassembled WGS sequence"/>
</dbReference>
<evidence type="ECO:0000313" key="2">
    <source>
        <dbReference type="EMBL" id="KAG7388086.1"/>
    </source>
</evidence>
<evidence type="ECO:0000313" key="3">
    <source>
        <dbReference type="Proteomes" id="UP000693981"/>
    </source>
</evidence>
<keyword evidence="1" id="KW-1133">Transmembrane helix</keyword>
<dbReference type="AlphaFoldDB" id="A0A8T1W4B6"/>
<proteinExistence type="predicted"/>
<comment type="caution">
    <text evidence="2">The sequence shown here is derived from an EMBL/GenBank/DDBJ whole genome shotgun (WGS) entry which is preliminary data.</text>
</comment>
<feature type="transmembrane region" description="Helical" evidence="1">
    <location>
        <begin position="59"/>
        <end position="87"/>
    </location>
</feature>